<dbReference type="RefSeq" id="WP_135174407.1">
    <property type="nucleotide sequence ID" value="NZ_SPQT01000005.1"/>
</dbReference>
<comment type="caution">
    <text evidence="1">The sequence shown here is derived from an EMBL/GenBank/DDBJ whole genome shotgun (WGS) entry which is preliminary data.</text>
</comment>
<gene>
    <name evidence="1" type="ORF">E4K65_12440</name>
</gene>
<organism evidence="1 2">
    <name type="scientific">Bradyrhizobium niftali</name>
    <dbReference type="NCBI Taxonomy" id="2560055"/>
    <lineage>
        <taxon>Bacteria</taxon>
        <taxon>Pseudomonadati</taxon>
        <taxon>Pseudomonadota</taxon>
        <taxon>Alphaproteobacteria</taxon>
        <taxon>Hyphomicrobiales</taxon>
        <taxon>Nitrobacteraceae</taxon>
        <taxon>Bradyrhizobium</taxon>
    </lineage>
</organism>
<dbReference type="Proteomes" id="UP000297966">
    <property type="component" value="Unassembled WGS sequence"/>
</dbReference>
<dbReference type="EMBL" id="SPQT01000005">
    <property type="protein sequence ID" value="TFV48234.1"/>
    <property type="molecule type" value="Genomic_DNA"/>
</dbReference>
<evidence type="ECO:0000313" key="1">
    <source>
        <dbReference type="EMBL" id="TFV48234.1"/>
    </source>
</evidence>
<protein>
    <submittedName>
        <fullName evidence="1">Uncharacterized protein</fullName>
    </submittedName>
</protein>
<proteinExistence type="predicted"/>
<name>A0A4Y9LZA7_9BRAD</name>
<reference evidence="1 2" key="1">
    <citation type="submission" date="2019-03" db="EMBL/GenBank/DDBJ databases">
        <title>Bradyrhizobium diversity isolated from nodules of Chamaecrista fasciculata.</title>
        <authorList>
            <person name="Klepa M.S."/>
            <person name="Urquiaga M.O."/>
            <person name="Hungria M."/>
            <person name="Delamuta J.R."/>
        </authorList>
    </citation>
    <scope>NUCLEOTIDE SEQUENCE [LARGE SCALE GENOMIC DNA]</scope>
    <source>
        <strain evidence="1 2">CNPSo 3448</strain>
    </source>
</reference>
<sequence>MHVVDEQLRTTAQRVFLSWRERVFQAAWRLFPELKVSKGSAPPNLPAVGNWARLRGHEFDERCGKVLWIYKNRAGVKWIVGGDGRVLPDEPRIIHLYELEKLS</sequence>
<accession>A0A4Y9LZA7</accession>
<keyword evidence="2" id="KW-1185">Reference proteome</keyword>
<dbReference type="AlphaFoldDB" id="A0A4Y9LZA7"/>
<evidence type="ECO:0000313" key="2">
    <source>
        <dbReference type="Proteomes" id="UP000297966"/>
    </source>
</evidence>